<keyword evidence="1" id="KW-0472">Membrane</keyword>
<dbReference type="EMBL" id="JAOQNN010000001">
    <property type="protein sequence ID" value="MCW2280905.1"/>
    <property type="molecule type" value="Genomic_DNA"/>
</dbReference>
<dbReference type="Pfam" id="PF19804">
    <property type="entry name" value="DUF6287"/>
    <property type="match status" value="1"/>
</dbReference>
<evidence type="ECO:0000313" key="5">
    <source>
        <dbReference type="Proteomes" id="UP001152598"/>
    </source>
</evidence>
<organism evidence="4 5">
    <name type="scientific">Lactococcus lactis</name>
    <dbReference type="NCBI Taxonomy" id="1358"/>
    <lineage>
        <taxon>Bacteria</taxon>
        <taxon>Bacillati</taxon>
        <taxon>Bacillota</taxon>
        <taxon>Bacilli</taxon>
        <taxon>Lactobacillales</taxon>
        <taxon>Streptococcaceae</taxon>
        <taxon>Lactococcus</taxon>
    </lineage>
</organism>
<keyword evidence="1" id="KW-0812">Transmembrane</keyword>
<feature type="domain" description="DUF6287" evidence="2">
    <location>
        <begin position="307"/>
        <end position="338"/>
    </location>
</feature>
<evidence type="ECO:0000259" key="2">
    <source>
        <dbReference type="Pfam" id="PF19804"/>
    </source>
</evidence>
<reference evidence="4" key="1">
    <citation type="submission" date="2022-10" db="EMBL/GenBank/DDBJ databases">
        <authorList>
            <person name="Turner M.S."/>
            <person name="Huang W."/>
        </authorList>
    </citation>
    <scope>NUCLEOTIDE SEQUENCE</scope>
    <source>
        <strain evidence="4">54</strain>
    </source>
</reference>
<comment type="caution">
    <text evidence="4">The sequence shown here is derived from an EMBL/GenBank/DDBJ whole genome shotgun (WGS) entry which is preliminary data.</text>
</comment>
<evidence type="ECO:0000313" key="3">
    <source>
        <dbReference type="EMBL" id="MCW2280905.1"/>
    </source>
</evidence>
<dbReference type="InterPro" id="IPR046254">
    <property type="entry name" value="DUF6287"/>
</dbReference>
<reference evidence="3" key="3">
    <citation type="submission" date="2023-08" db="EMBL/GenBank/DDBJ databases">
        <title>Genomic analyses of the natural microbiome of Caenorhabditis elegans.</title>
        <authorList>
            <person name="Samuel B."/>
        </authorList>
    </citation>
    <scope>NUCLEOTIDE SEQUENCE</scope>
    <source>
        <strain evidence="3">BIGb0220</strain>
    </source>
</reference>
<dbReference type="Proteomes" id="UP001152598">
    <property type="component" value="Unassembled WGS sequence"/>
</dbReference>
<keyword evidence="1" id="KW-1133">Transmembrane helix</keyword>
<dbReference type="RefSeq" id="WP_227150162.1">
    <property type="nucleotide sequence ID" value="NZ_JAJCGA010000034.1"/>
</dbReference>
<sequence length="471" mass="51643">MRENKKRVNIPLFATILGLVALAVLIVFLFLHNLSSNRAPKIKESSSKTLVSKKNEVGNWAGNYQAGNTTWSTNIAIKKDGTFVQHDTAGEDNILVNQGLELAETSGKITKGKVEVSTRPFNDVNYTYKIPNNSTSDTNKSTSVKPMIYFKFTNISVSTNQGDGTLKVEENHDVVYLFGIEGSYEYSYSIVRGTTNNQTLVSSAGEMVYPQSQIPANFDGLEKELVMPDCQGLTGSETANKIQSILPHQRTFLFYDQDGKQSNADAAGDLPLDYVYNLTRKKRVNAGETFLSTDILAIYTAKVDFTKMNLPEIAQGNYESIQGTWLNEAGNTIVISGNTMSISDFTGTKNTMSAKVDGLSIDIPSLNDSATGAPRKTPGQSTNMKEKDFNPFAGQAEYVKNLKVNDSVTTAGVLEYGTTLVNSGLYFGFVPENVKVIYGEADVTDDSKARIFVNGGQNGVAYREPYYLQRK</sequence>
<feature type="transmembrane region" description="Helical" evidence="1">
    <location>
        <begin position="12"/>
        <end position="31"/>
    </location>
</feature>
<accession>A0AAP3Z3C4</accession>
<protein>
    <submittedName>
        <fullName evidence="4">DUF6287 domain-containing protein</fullName>
    </submittedName>
</protein>
<evidence type="ECO:0000256" key="1">
    <source>
        <dbReference type="SAM" id="Phobius"/>
    </source>
</evidence>
<dbReference type="EMBL" id="JAOWLV010000017">
    <property type="protein sequence ID" value="MDG4977631.1"/>
    <property type="molecule type" value="Genomic_DNA"/>
</dbReference>
<evidence type="ECO:0000313" key="4">
    <source>
        <dbReference type="EMBL" id="MDG4977631.1"/>
    </source>
</evidence>
<reference evidence="4" key="2">
    <citation type="journal article" date="2023" name="Food Microbiol.">
        <title>Evaluation of the fermentation potential of lactic acid bacteria isolated from herbs, fruits and vegetables as starter cultures in nut-based milk alternatives.</title>
        <authorList>
            <person name="Huang W."/>
            <person name="Dong A."/>
            <person name="Pham H.T."/>
            <person name="Zhou C."/>
            <person name="Huo Z."/>
            <person name="Watjen A.P."/>
            <person name="Prakash S."/>
            <person name="Bang-Berthelsen C.H."/>
            <person name="Turner M.S."/>
        </authorList>
    </citation>
    <scope>NUCLEOTIDE SEQUENCE</scope>
    <source>
        <strain evidence="4">54</strain>
    </source>
</reference>
<dbReference type="Proteomes" id="UP001207687">
    <property type="component" value="Unassembled WGS sequence"/>
</dbReference>
<proteinExistence type="predicted"/>
<dbReference type="AlphaFoldDB" id="A0AAP3Z3C4"/>
<gene>
    <name evidence="3" type="ORF">M2256_001363</name>
    <name evidence="4" type="ORF">OGZ50_12935</name>
</gene>
<name>A0AAP3Z3C4_9LACT</name>